<evidence type="ECO:0000313" key="3">
    <source>
        <dbReference type="EMBL" id="GGO49613.1"/>
    </source>
</evidence>
<keyword evidence="2" id="KW-1133">Transmembrane helix</keyword>
<accession>A0ABQ2MCS1</accession>
<evidence type="ECO:0008006" key="5">
    <source>
        <dbReference type="Google" id="ProtNLM"/>
    </source>
</evidence>
<comment type="caution">
    <text evidence="3">The sequence shown here is derived from an EMBL/GenBank/DDBJ whole genome shotgun (WGS) entry which is preliminary data.</text>
</comment>
<keyword evidence="4" id="KW-1185">Reference proteome</keyword>
<organism evidence="3 4">
    <name type="scientific">Streptomyces daqingensis</name>
    <dbReference type="NCBI Taxonomy" id="1472640"/>
    <lineage>
        <taxon>Bacteria</taxon>
        <taxon>Bacillati</taxon>
        <taxon>Actinomycetota</taxon>
        <taxon>Actinomycetes</taxon>
        <taxon>Kitasatosporales</taxon>
        <taxon>Streptomycetaceae</taxon>
        <taxon>Streptomyces</taxon>
    </lineage>
</organism>
<feature type="compositionally biased region" description="Low complexity" evidence="1">
    <location>
        <begin position="9"/>
        <end position="18"/>
    </location>
</feature>
<name>A0ABQ2MCS1_9ACTN</name>
<keyword evidence="2" id="KW-0812">Transmembrane</keyword>
<feature type="transmembrane region" description="Helical" evidence="2">
    <location>
        <begin position="119"/>
        <end position="138"/>
    </location>
</feature>
<evidence type="ECO:0000256" key="1">
    <source>
        <dbReference type="SAM" id="MobiDB-lite"/>
    </source>
</evidence>
<reference evidence="4" key="1">
    <citation type="journal article" date="2019" name="Int. J. Syst. Evol. Microbiol.">
        <title>The Global Catalogue of Microorganisms (GCM) 10K type strain sequencing project: providing services to taxonomists for standard genome sequencing and annotation.</title>
        <authorList>
            <consortium name="The Broad Institute Genomics Platform"/>
            <consortium name="The Broad Institute Genome Sequencing Center for Infectious Disease"/>
            <person name="Wu L."/>
            <person name="Ma J."/>
        </authorList>
    </citation>
    <scope>NUCLEOTIDE SEQUENCE [LARGE SCALE GENOMIC DNA]</scope>
    <source>
        <strain evidence="4">CGMCC 4.7178</strain>
    </source>
</reference>
<evidence type="ECO:0000256" key="2">
    <source>
        <dbReference type="SAM" id="Phobius"/>
    </source>
</evidence>
<evidence type="ECO:0000313" key="4">
    <source>
        <dbReference type="Proteomes" id="UP000631535"/>
    </source>
</evidence>
<sequence length="143" mass="15834">MSHPEPMHGQPYPYQSQGGPPPPPEYTQGPPPPPGYGQPEPPPRRERRPRDGGGSARTALIVHTIADIAAVFLGLWILLYLLEANQANPFVEFVKGVADWLAWWAQDIFTMDSEGLRVFLNYGLPAAIYLLVGHGISARIRRL</sequence>
<proteinExistence type="predicted"/>
<gene>
    <name evidence="3" type="ORF">GCM10012287_27360</name>
</gene>
<feature type="transmembrane region" description="Helical" evidence="2">
    <location>
        <begin position="58"/>
        <end position="82"/>
    </location>
</feature>
<feature type="region of interest" description="Disordered" evidence="1">
    <location>
        <begin position="1"/>
        <end position="55"/>
    </location>
</feature>
<dbReference type="Proteomes" id="UP000631535">
    <property type="component" value="Unassembled WGS sequence"/>
</dbReference>
<dbReference type="EMBL" id="BMMP01000008">
    <property type="protein sequence ID" value="GGO49613.1"/>
    <property type="molecule type" value="Genomic_DNA"/>
</dbReference>
<feature type="compositionally biased region" description="Basic and acidic residues" evidence="1">
    <location>
        <begin position="42"/>
        <end position="51"/>
    </location>
</feature>
<protein>
    <recommendedName>
        <fullName evidence="5">YggT family protein</fullName>
    </recommendedName>
</protein>
<feature type="compositionally biased region" description="Pro residues" evidence="1">
    <location>
        <begin position="19"/>
        <end position="41"/>
    </location>
</feature>
<keyword evidence="2" id="KW-0472">Membrane</keyword>